<comment type="similarity">
    <text evidence="1">Belongs to the PPR family. P subfamily.</text>
</comment>
<accession>A0ABR2DCB0</accession>
<feature type="coiled-coil region" evidence="4">
    <location>
        <begin position="113"/>
        <end position="140"/>
    </location>
</feature>
<evidence type="ECO:0000313" key="5">
    <source>
        <dbReference type="EMBL" id="KAK8535317.1"/>
    </source>
</evidence>
<keyword evidence="6" id="KW-1185">Reference proteome</keyword>
<keyword evidence="4" id="KW-0175">Coiled coil</keyword>
<dbReference type="InterPro" id="IPR002885">
    <property type="entry name" value="PPR_rpt"/>
</dbReference>
<protein>
    <recommendedName>
        <fullName evidence="7">Pentatricopeptide repeat-containing protein</fullName>
    </recommendedName>
</protein>
<feature type="coiled-coil region" evidence="4">
    <location>
        <begin position="54"/>
        <end position="88"/>
    </location>
</feature>
<dbReference type="PANTHER" id="PTHR47939:SF13">
    <property type="entry name" value="OS03G0201400 PROTEIN"/>
    <property type="match status" value="1"/>
</dbReference>
<evidence type="ECO:0000256" key="3">
    <source>
        <dbReference type="PROSITE-ProRule" id="PRU00708"/>
    </source>
</evidence>
<name>A0ABR2DCB0_9ROSI</name>
<dbReference type="Pfam" id="PF01535">
    <property type="entry name" value="PPR"/>
    <property type="match status" value="2"/>
</dbReference>
<dbReference type="PANTHER" id="PTHR47939">
    <property type="entry name" value="MEMBRANE-ASSOCIATED SALT-INDUCIBLE PROTEIN-LIKE"/>
    <property type="match status" value="1"/>
</dbReference>
<dbReference type="InterPro" id="IPR050667">
    <property type="entry name" value="PPR-containing_protein"/>
</dbReference>
<organism evidence="5 6">
    <name type="scientific">Hibiscus sabdariffa</name>
    <name type="common">roselle</name>
    <dbReference type="NCBI Taxonomy" id="183260"/>
    <lineage>
        <taxon>Eukaryota</taxon>
        <taxon>Viridiplantae</taxon>
        <taxon>Streptophyta</taxon>
        <taxon>Embryophyta</taxon>
        <taxon>Tracheophyta</taxon>
        <taxon>Spermatophyta</taxon>
        <taxon>Magnoliopsida</taxon>
        <taxon>eudicotyledons</taxon>
        <taxon>Gunneridae</taxon>
        <taxon>Pentapetalae</taxon>
        <taxon>rosids</taxon>
        <taxon>malvids</taxon>
        <taxon>Malvales</taxon>
        <taxon>Malvaceae</taxon>
        <taxon>Malvoideae</taxon>
        <taxon>Hibiscus</taxon>
    </lineage>
</organism>
<reference evidence="5 6" key="1">
    <citation type="journal article" date="2024" name="G3 (Bethesda)">
        <title>Genome assembly of Hibiscus sabdariffa L. provides insights into metabolisms of medicinal natural products.</title>
        <authorList>
            <person name="Kim T."/>
        </authorList>
    </citation>
    <scope>NUCLEOTIDE SEQUENCE [LARGE SCALE GENOMIC DNA]</scope>
    <source>
        <strain evidence="5">TK-2024</strain>
        <tissue evidence="5">Old leaves</tissue>
    </source>
</reference>
<evidence type="ECO:0008006" key="7">
    <source>
        <dbReference type="Google" id="ProtNLM"/>
    </source>
</evidence>
<comment type="caution">
    <text evidence="5">The sequence shown here is derived from an EMBL/GenBank/DDBJ whole genome shotgun (WGS) entry which is preliminary data.</text>
</comment>
<dbReference type="Proteomes" id="UP001472677">
    <property type="component" value="Unassembled WGS sequence"/>
</dbReference>
<dbReference type="EMBL" id="JBBPBM010000030">
    <property type="protein sequence ID" value="KAK8535317.1"/>
    <property type="molecule type" value="Genomic_DNA"/>
</dbReference>
<proteinExistence type="inferred from homology"/>
<evidence type="ECO:0000256" key="4">
    <source>
        <dbReference type="SAM" id="Coils"/>
    </source>
</evidence>
<dbReference type="InterPro" id="IPR011990">
    <property type="entry name" value="TPR-like_helical_dom_sf"/>
</dbReference>
<evidence type="ECO:0000256" key="2">
    <source>
        <dbReference type="ARBA" id="ARBA00022737"/>
    </source>
</evidence>
<evidence type="ECO:0000256" key="1">
    <source>
        <dbReference type="ARBA" id="ARBA00007626"/>
    </source>
</evidence>
<dbReference type="PROSITE" id="PS51375">
    <property type="entry name" value="PPR"/>
    <property type="match status" value="1"/>
</dbReference>
<dbReference type="Gene3D" id="1.25.40.10">
    <property type="entry name" value="Tetratricopeptide repeat domain"/>
    <property type="match status" value="1"/>
</dbReference>
<evidence type="ECO:0000313" key="6">
    <source>
        <dbReference type="Proteomes" id="UP001472677"/>
    </source>
</evidence>
<sequence>MAPKKGDNAAKAAAEVAAMRAAAVEAASQKAVAAEANPEESTLEKMVSDLQTATKDVVERLDVVDERLDELENKGDRIHEDIQGLLDETVDRMDQQDHSLKEEIAVLKKVVQELAQQAEVTALKEEVEELKAELLVYKAAVQSGMVTTKPSRPRPDVAKPKVFSGKRGKVDEAKTVVSEMRLNGVKDNAATHLNILKGLCIAGRSAEAIEYFRWMASCNMDLDAKTYIVVVNEYCKLRKIDEAVSLLNGMCGRGISPNKKLNQTWRISGKRVAPVEISQTETPISNNKYRVTIAFAAKTNLR</sequence>
<dbReference type="NCBIfam" id="TIGR00756">
    <property type="entry name" value="PPR"/>
    <property type="match status" value="1"/>
</dbReference>
<keyword evidence="2" id="KW-0677">Repeat</keyword>
<feature type="repeat" description="PPR" evidence="3">
    <location>
        <begin position="223"/>
        <end position="257"/>
    </location>
</feature>
<gene>
    <name evidence="5" type="ORF">V6N12_056839</name>
</gene>